<dbReference type="Pfam" id="PF01809">
    <property type="entry name" value="YidD"/>
    <property type="match status" value="1"/>
</dbReference>
<evidence type="ECO:0000256" key="1">
    <source>
        <dbReference type="HAMAP-Rule" id="MF_00386"/>
    </source>
</evidence>
<dbReference type="KEGG" id="cavi:CAV_0903"/>
<dbReference type="GO" id="GO:0005886">
    <property type="term" value="C:plasma membrane"/>
    <property type="evidence" value="ECO:0007669"/>
    <property type="project" value="UniProtKB-SubCell"/>
</dbReference>
<accession>A0A222MWV7</accession>
<dbReference type="EMBL" id="CP022347">
    <property type="protein sequence ID" value="ASQ30564.1"/>
    <property type="molecule type" value="Genomic_DNA"/>
</dbReference>
<dbReference type="Proteomes" id="UP000201169">
    <property type="component" value="Chromosome"/>
</dbReference>
<dbReference type="OrthoDB" id="9801753at2"/>
<protein>
    <recommendedName>
        <fullName evidence="1">Putative membrane protein insertion efficiency factor</fullName>
    </recommendedName>
</protein>
<proteinExistence type="inferred from homology"/>
<name>A0A222MWV7_9BACT</name>
<dbReference type="InterPro" id="IPR002696">
    <property type="entry name" value="Membr_insert_effic_factor_YidD"/>
</dbReference>
<dbReference type="SMART" id="SM01234">
    <property type="entry name" value="Haemolytic"/>
    <property type="match status" value="1"/>
</dbReference>
<evidence type="ECO:0000313" key="2">
    <source>
        <dbReference type="EMBL" id="ASQ30564.1"/>
    </source>
</evidence>
<dbReference type="NCBIfam" id="TIGR00278">
    <property type="entry name" value="membrane protein insertion efficiency factor YidD"/>
    <property type="match status" value="1"/>
</dbReference>
<dbReference type="RefSeq" id="WP_094325318.1">
    <property type="nucleotide sequence ID" value="NZ_CP022347.1"/>
</dbReference>
<gene>
    <name evidence="2" type="ORF">CAV_0903</name>
</gene>
<dbReference type="PANTHER" id="PTHR33383:SF1">
    <property type="entry name" value="MEMBRANE PROTEIN INSERTION EFFICIENCY FACTOR-RELATED"/>
    <property type="match status" value="1"/>
</dbReference>
<sequence length="110" mass="13493">MPRLILLSLLKFYQRYISPYKIRSCRFYPSCSEYAVWQFRKRNILIAFFATFFRILRCNPYNSGGFDYPLIKKNSFKLSPYKPSMKIEFFYVPYKQNEFYIVKNIFKGRQ</sequence>
<dbReference type="HAMAP" id="MF_00386">
    <property type="entry name" value="UPF0161_YidD"/>
    <property type="match status" value="1"/>
</dbReference>
<dbReference type="PANTHER" id="PTHR33383">
    <property type="entry name" value="MEMBRANE PROTEIN INSERTION EFFICIENCY FACTOR-RELATED"/>
    <property type="match status" value="1"/>
</dbReference>
<comment type="similarity">
    <text evidence="1">Belongs to the UPF0161 family.</text>
</comment>
<organism evidence="2 3">
    <name type="scientific">Campylobacter avium LMG 24591</name>
    <dbReference type="NCBI Taxonomy" id="522484"/>
    <lineage>
        <taxon>Bacteria</taxon>
        <taxon>Pseudomonadati</taxon>
        <taxon>Campylobacterota</taxon>
        <taxon>Epsilonproteobacteria</taxon>
        <taxon>Campylobacterales</taxon>
        <taxon>Campylobacteraceae</taxon>
        <taxon>Campylobacter</taxon>
    </lineage>
</organism>
<reference evidence="2 3" key="1">
    <citation type="submission" date="2017-07" db="EMBL/GenBank/DDBJ databases">
        <title>Analysis of two Campylobacter avium genomes and identification of a novel hippuricase gene.</title>
        <authorList>
            <person name="Miller W.G."/>
            <person name="Chapman M.H."/>
            <person name="Yee E."/>
            <person name="Revez J."/>
            <person name="Bono J.L."/>
            <person name="Rossi M."/>
        </authorList>
    </citation>
    <scope>NUCLEOTIDE SEQUENCE [LARGE SCALE GENOMIC DNA]</scope>
    <source>
        <strain evidence="2 3">LMG 24591</strain>
    </source>
</reference>
<dbReference type="AlphaFoldDB" id="A0A222MWV7"/>
<keyword evidence="1" id="KW-1003">Cell membrane</keyword>
<evidence type="ECO:0000313" key="3">
    <source>
        <dbReference type="Proteomes" id="UP000201169"/>
    </source>
</evidence>
<comment type="subcellular location">
    <subcellularLocation>
        <location evidence="1">Cell membrane</location>
        <topology evidence="1">Peripheral membrane protein</topology>
        <orientation evidence="1">Cytoplasmic side</orientation>
    </subcellularLocation>
</comment>
<comment type="function">
    <text evidence="1">Could be involved in insertion of integral membrane proteins into the membrane.</text>
</comment>
<keyword evidence="1" id="KW-0472">Membrane</keyword>
<keyword evidence="3" id="KW-1185">Reference proteome</keyword>